<evidence type="ECO:0000313" key="1">
    <source>
        <dbReference type="EMBL" id="RCX07849.1"/>
    </source>
</evidence>
<keyword evidence="2" id="KW-1185">Reference proteome</keyword>
<accession>A0A369AEU8</accession>
<organism evidence="1 2">
    <name type="scientific">Extensimonas vulgaris</name>
    <dbReference type="NCBI Taxonomy" id="1031594"/>
    <lineage>
        <taxon>Bacteria</taxon>
        <taxon>Pseudomonadati</taxon>
        <taxon>Pseudomonadota</taxon>
        <taxon>Betaproteobacteria</taxon>
        <taxon>Burkholderiales</taxon>
        <taxon>Comamonadaceae</taxon>
        <taxon>Extensimonas</taxon>
    </lineage>
</organism>
<gene>
    <name evidence="1" type="ORF">DFR45_11136</name>
</gene>
<protein>
    <submittedName>
        <fullName evidence="1">Uncharacterized protein</fullName>
    </submittedName>
</protein>
<name>A0A369AEU8_9BURK</name>
<dbReference type="EMBL" id="QPJU01000011">
    <property type="protein sequence ID" value="RCX07849.1"/>
    <property type="molecule type" value="Genomic_DNA"/>
</dbReference>
<dbReference type="RefSeq" id="WP_114484133.1">
    <property type="nucleotide sequence ID" value="NZ_QPJU01000011.1"/>
</dbReference>
<evidence type="ECO:0000313" key="2">
    <source>
        <dbReference type="Proteomes" id="UP000252174"/>
    </source>
</evidence>
<dbReference type="Proteomes" id="UP000252174">
    <property type="component" value="Unassembled WGS sequence"/>
</dbReference>
<comment type="caution">
    <text evidence="1">The sequence shown here is derived from an EMBL/GenBank/DDBJ whole genome shotgun (WGS) entry which is preliminary data.</text>
</comment>
<reference evidence="1 2" key="1">
    <citation type="submission" date="2018-07" db="EMBL/GenBank/DDBJ databases">
        <title>Genomic Encyclopedia of Type Strains, Phase IV (KMG-IV): sequencing the most valuable type-strain genomes for metagenomic binning, comparative biology and taxonomic classification.</title>
        <authorList>
            <person name="Goeker M."/>
        </authorList>
    </citation>
    <scope>NUCLEOTIDE SEQUENCE [LARGE SCALE GENOMIC DNA]</scope>
    <source>
        <strain evidence="1 2">DSM 100911</strain>
    </source>
</reference>
<proteinExistence type="predicted"/>
<dbReference type="OrthoDB" id="9006920at2"/>
<sequence>MGKAKIGFEVDEDDLAKAKAYVARHGGSLNKLVSALFASLGRDDPAEPMALDPTVKTLLATSMGKISLMEAAHQLDLPDAGYVLHLLTEKNLPLPRLPQDFVSRQLEAARSALDECLIEAAPTAPKRRGGRKNSTAATH</sequence>
<dbReference type="AlphaFoldDB" id="A0A369AEU8"/>